<dbReference type="EMBL" id="CP004374">
    <property type="protein sequence ID" value="AGM30980.1"/>
    <property type="molecule type" value="Genomic_DNA"/>
</dbReference>
<reference evidence="1 2" key="1">
    <citation type="journal article" date="2013" name="Genome Announc.">
        <title>Complete Genome Sequence of Mycobacterium massiliense Clinical Strain Asan 50594, Belonging to the Type II Genotype.</title>
        <authorList>
            <person name="Kim B.J."/>
            <person name="Kim B.R."/>
            <person name="Hong S.H."/>
            <person name="Seok S.H."/>
            <person name="Kook Y.H."/>
            <person name="Kim B.J."/>
        </authorList>
    </citation>
    <scope>NUCLEOTIDE SEQUENCE [LARGE SCALE GENOMIC DNA]</scope>
    <source>
        <strain evidence="1 2">50594</strain>
    </source>
</reference>
<accession>A0AB33AGQ3</accession>
<protein>
    <submittedName>
        <fullName evidence="1">Uncharacterized protein</fullName>
    </submittedName>
</protein>
<evidence type="ECO:0000313" key="2">
    <source>
        <dbReference type="Proteomes" id="UP000013961"/>
    </source>
</evidence>
<dbReference type="Proteomes" id="UP000013961">
    <property type="component" value="Chromosome"/>
</dbReference>
<proteinExistence type="predicted"/>
<gene>
    <name evidence="1" type="ORF">MASS_4378</name>
</gene>
<name>A0AB33AGQ3_9MYCO</name>
<sequence>MVNWERIEGGRLDSVEESAVLDVFQLLIPDDVAIYYESTRYGTTILDRHAMEELLQRPLTCVLERAEWFEQGSVVELSAEGTLLIAECVCAANSFVVLEHVMSKEAEIRENCKRGRDVDNPFEKGFSPPEREYEIYRRFDRPVHELLRNWCGHRAVSTSERLLAAEAEVRRLDILVAKSIDVVREHDPNRADWLDREHDDERIRPEAIRPVIDRPLEPQEIPVRARFRDGSY</sequence>
<dbReference type="KEGG" id="mabb:MASS_4378"/>
<dbReference type="AlphaFoldDB" id="A0AB33AGQ3"/>
<organism evidence="1 2">
    <name type="scientific">Mycobacteroides abscessus subsp. bolletii 50594</name>
    <dbReference type="NCBI Taxonomy" id="1303024"/>
    <lineage>
        <taxon>Bacteria</taxon>
        <taxon>Bacillati</taxon>
        <taxon>Actinomycetota</taxon>
        <taxon>Actinomycetes</taxon>
        <taxon>Mycobacteriales</taxon>
        <taxon>Mycobacteriaceae</taxon>
        <taxon>Mycobacteroides</taxon>
        <taxon>Mycobacteroides abscessus</taxon>
    </lineage>
</organism>
<evidence type="ECO:0000313" key="1">
    <source>
        <dbReference type="EMBL" id="AGM30980.1"/>
    </source>
</evidence>